<feature type="transmembrane region" description="Helical" evidence="3">
    <location>
        <begin position="6"/>
        <end position="27"/>
    </location>
</feature>
<sequence length="315" mass="34947">MSRKTIIWVVIGVLVTGALSFAGYRVYQDRKIETKIEVNKAFSQKLKKLYSDQESGYFKSDLSEEAFDSLLTQVSNSSEADESQMTTAIDQAKKDFQIQSQVNELFETEVLNGMALSAKPVLKAPDSQQTIPDLEQQIGESPAKDKSWGQDIQMILSIAKEQSVQFDEAEKTIGDLADQRAVSLSDYLTGVQTVALLPDGDYKESLLTKLDSVKTELNNANAQFASSIAQDEQKIEAEAEKYRKEKAKVLEAKSKELSKLKTEINQKRLTYESYARISRSREQSGSRSSESEDSVDSSSSSSSTTESTSEESSSE</sequence>
<evidence type="ECO:0000256" key="2">
    <source>
        <dbReference type="SAM" id="MobiDB-lite"/>
    </source>
</evidence>
<keyword evidence="3" id="KW-1133">Transmembrane helix</keyword>
<proteinExistence type="predicted"/>
<keyword evidence="3" id="KW-0812">Transmembrane</keyword>
<dbReference type="OrthoDB" id="2180580at2"/>
<dbReference type="RefSeq" id="WP_146623298.1">
    <property type="nucleotide sequence ID" value="NZ_BJCC01000024.1"/>
</dbReference>
<feature type="region of interest" description="Disordered" evidence="2">
    <location>
        <begin position="271"/>
        <end position="315"/>
    </location>
</feature>
<dbReference type="AlphaFoldDB" id="A0A4P5PF86"/>
<name>A0A4P5PF86_9ENTE</name>
<keyword evidence="1" id="KW-0175">Coiled coil</keyword>
<feature type="compositionally biased region" description="Low complexity" evidence="2">
    <location>
        <begin position="296"/>
        <end position="307"/>
    </location>
</feature>
<feature type="coiled-coil region" evidence="1">
    <location>
        <begin position="203"/>
        <end position="270"/>
    </location>
</feature>
<dbReference type="Proteomes" id="UP000290567">
    <property type="component" value="Unassembled WGS sequence"/>
</dbReference>
<gene>
    <name evidence="4" type="ORF">NRIC_27890</name>
</gene>
<dbReference type="EMBL" id="BJCC01000024">
    <property type="protein sequence ID" value="GCF94898.1"/>
    <property type="molecule type" value="Genomic_DNA"/>
</dbReference>
<evidence type="ECO:0000313" key="5">
    <source>
        <dbReference type="Proteomes" id="UP000290567"/>
    </source>
</evidence>
<accession>A0A4P5PF86</accession>
<evidence type="ECO:0000256" key="3">
    <source>
        <dbReference type="SAM" id="Phobius"/>
    </source>
</evidence>
<evidence type="ECO:0000313" key="4">
    <source>
        <dbReference type="EMBL" id="GCF94898.1"/>
    </source>
</evidence>
<keyword evidence="5" id="KW-1185">Reference proteome</keyword>
<comment type="caution">
    <text evidence="4">The sequence shown here is derived from an EMBL/GenBank/DDBJ whole genome shotgun (WGS) entry which is preliminary data.</text>
</comment>
<evidence type="ECO:0000256" key="1">
    <source>
        <dbReference type="SAM" id="Coils"/>
    </source>
</evidence>
<reference evidence="5" key="1">
    <citation type="submission" date="2019-02" db="EMBL/GenBank/DDBJ databases">
        <title>Draft genome sequence of Enterococcus sp. Gos25-1.</title>
        <authorList>
            <person name="Tanaka N."/>
            <person name="Shiwa Y."/>
            <person name="Fujita N."/>
        </authorList>
    </citation>
    <scope>NUCLEOTIDE SEQUENCE [LARGE SCALE GENOMIC DNA]</scope>
    <source>
        <strain evidence="5">Gos25-1</strain>
    </source>
</reference>
<keyword evidence="3" id="KW-0472">Membrane</keyword>
<evidence type="ECO:0008006" key="6">
    <source>
        <dbReference type="Google" id="ProtNLM"/>
    </source>
</evidence>
<organism evidence="4 5">
    <name type="scientific">Enterococcus florum</name>
    <dbReference type="NCBI Taxonomy" id="2480627"/>
    <lineage>
        <taxon>Bacteria</taxon>
        <taxon>Bacillati</taxon>
        <taxon>Bacillota</taxon>
        <taxon>Bacilli</taxon>
        <taxon>Lactobacillales</taxon>
        <taxon>Enterococcaceae</taxon>
        <taxon>Enterococcus</taxon>
    </lineage>
</organism>
<protein>
    <recommendedName>
        <fullName evidence="6">MapZ extracellular domain-containing protein</fullName>
    </recommendedName>
</protein>